<accession>A0A5K7XJZ5</accession>
<keyword evidence="2" id="KW-1185">Reference proteome</keyword>
<sequence length="107" mass="12287">MNRLVWTENGNQFAIRDADGFLHFPKATELHEFASTKEIAEARHRYEASQTPLPVYDVAADLYHWGDPTDLWPAEDVAEDIRKLWPGMPVEFLLESSRQMAKLGITD</sequence>
<dbReference type="RefSeq" id="WP_152100126.1">
    <property type="nucleotide sequence ID" value="NZ_AP021861.1"/>
</dbReference>
<name>A0A5K7XJZ5_9BACT</name>
<dbReference type="Proteomes" id="UP000326837">
    <property type="component" value="Chromosome"/>
</dbReference>
<dbReference type="KEGG" id="lpav:PLANPX_4185"/>
<evidence type="ECO:0000313" key="1">
    <source>
        <dbReference type="EMBL" id="BBO34573.1"/>
    </source>
</evidence>
<gene>
    <name evidence="1" type="ORF">PLANPX_4185</name>
</gene>
<evidence type="ECO:0000313" key="2">
    <source>
        <dbReference type="Proteomes" id="UP000326837"/>
    </source>
</evidence>
<dbReference type="AlphaFoldDB" id="A0A5K7XJZ5"/>
<dbReference type="EMBL" id="AP021861">
    <property type="protein sequence ID" value="BBO34573.1"/>
    <property type="molecule type" value="Genomic_DNA"/>
</dbReference>
<proteinExistence type="predicted"/>
<reference evidence="2" key="1">
    <citation type="submission" date="2019-10" db="EMBL/GenBank/DDBJ databases">
        <title>Lacipirellula parvula gen. nov., sp. nov., representing a lineage of planctomycetes widespread in freshwater anoxic habitats, and description of the family Lacipirellulaceae.</title>
        <authorList>
            <person name="Dedysh S.N."/>
            <person name="Kulichevskaya I.S."/>
            <person name="Beletsky A.V."/>
            <person name="Rakitin A.L."/>
            <person name="Mardanov A.V."/>
            <person name="Ivanova A.A."/>
            <person name="Saltykova V.X."/>
            <person name="Rijpstra W.I.C."/>
            <person name="Sinninghe Damste J.S."/>
            <person name="Ravin N.V."/>
        </authorList>
    </citation>
    <scope>NUCLEOTIDE SEQUENCE [LARGE SCALE GENOMIC DNA]</scope>
    <source>
        <strain evidence="2">PX69</strain>
    </source>
</reference>
<organism evidence="1 2">
    <name type="scientific">Lacipirellula parvula</name>
    <dbReference type="NCBI Taxonomy" id="2650471"/>
    <lineage>
        <taxon>Bacteria</taxon>
        <taxon>Pseudomonadati</taxon>
        <taxon>Planctomycetota</taxon>
        <taxon>Planctomycetia</taxon>
        <taxon>Pirellulales</taxon>
        <taxon>Lacipirellulaceae</taxon>
        <taxon>Lacipirellula</taxon>
    </lineage>
</organism>
<protein>
    <submittedName>
        <fullName evidence="1">Uncharacterized protein</fullName>
    </submittedName>
</protein>